<protein>
    <submittedName>
        <fullName evidence="1">HAD-IA family hydrolase</fullName>
    </submittedName>
</protein>
<dbReference type="GO" id="GO:0006281">
    <property type="term" value="P:DNA repair"/>
    <property type="evidence" value="ECO:0007669"/>
    <property type="project" value="TreeGrafter"/>
</dbReference>
<keyword evidence="2" id="KW-1185">Reference proteome</keyword>
<dbReference type="SUPFAM" id="SSF56784">
    <property type="entry name" value="HAD-like"/>
    <property type="match status" value="1"/>
</dbReference>
<sequence length="220" mass="25106">MNIRVALFDLDGTLADSLPLIQHTYQRVFKEMGIPWGNDDVMRWIGRTIMDIARHFAGERAEEFIQRYQHHYHRDHDLYTRLFPGTLEMLQDLQQKGLRLGIVTSKGKTGAWRTINFTGLDRYMDVVITAHDVDKHKPLPDPILKALSSLHHGPQEAVYVGDSHFDIQAGRAAGTMTLGVTWGMAGREELQRLEPDGLLDSWRELEQYLCFGGYNGEKGS</sequence>
<reference evidence="1 2" key="1">
    <citation type="submission" date="2019-10" db="EMBL/GenBank/DDBJ databases">
        <title>Comparative genomics of sulfur disproportionating microorganisms.</title>
        <authorList>
            <person name="Ward L.M."/>
            <person name="Bertran E."/>
            <person name="Johnston D."/>
        </authorList>
    </citation>
    <scope>NUCLEOTIDE SEQUENCE [LARGE SCALE GENOMIC DNA]</scope>
    <source>
        <strain evidence="1 2">DSM 14055</strain>
    </source>
</reference>
<name>A0A6N7IU06_9FIRM</name>
<dbReference type="InterPro" id="IPR006439">
    <property type="entry name" value="HAD-SF_hydro_IA"/>
</dbReference>
<dbReference type="SFLD" id="SFLDG01135">
    <property type="entry name" value="C1.5.6:_HAD__Beta-PGM__Phospha"/>
    <property type="match status" value="1"/>
</dbReference>
<dbReference type="GO" id="GO:0005829">
    <property type="term" value="C:cytosol"/>
    <property type="evidence" value="ECO:0007669"/>
    <property type="project" value="TreeGrafter"/>
</dbReference>
<dbReference type="AlphaFoldDB" id="A0A6N7IU06"/>
<dbReference type="PANTHER" id="PTHR43434:SF26">
    <property type="entry name" value="PYROPHOSPHATASE PPAX"/>
    <property type="match status" value="1"/>
</dbReference>
<dbReference type="Gene3D" id="1.10.150.240">
    <property type="entry name" value="Putative phosphatase, domain 2"/>
    <property type="match status" value="1"/>
</dbReference>
<dbReference type="SFLD" id="SFLDG01129">
    <property type="entry name" value="C1.5:_HAD__Beta-PGM__Phosphata"/>
    <property type="match status" value="1"/>
</dbReference>
<accession>A0A6N7IU06</accession>
<dbReference type="PANTHER" id="PTHR43434">
    <property type="entry name" value="PHOSPHOGLYCOLATE PHOSPHATASE"/>
    <property type="match status" value="1"/>
</dbReference>
<dbReference type="InterPro" id="IPR036412">
    <property type="entry name" value="HAD-like_sf"/>
</dbReference>
<dbReference type="NCBIfam" id="TIGR01549">
    <property type="entry name" value="HAD-SF-IA-v1"/>
    <property type="match status" value="1"/>
</dbReference>
<dbReference type="Gene3D" id="3.40.50.1000">
    <property type="entry name" value="HAD superfamily/HAD-like"/>
    <property type="match status" value="1"/>
</dbReference>
<dbReference type="PRINTS" id="PR00413">
    <property type="entry name" value="HADHALOGNASE"/>
</dbReference>
<dbReference type="InterPro" id="IPR041492">
    <property type="entry name" value="HAD_2"/>
</dbReference>
<dbReference type="NCBIfam" id="TIGR01509">
    <property type="entry name" value="HAD-SF-IA-v3"/>
    <property type="match status" value="1"/>
</dbReference>
<organism evidence="1 2">
    <name type="scientific">Desulfofundulus thermobenzoicus</name>
    <dbReference type="NCBI Taxonomy" id="29376"/>
    <lineage>
        <taxon>Bacteria</taxon>
        <taxon>Bacillati</taxon>
        <taxon>Bacillota</taxon>
        <taxon>Clostridia</taxon>
        <taxon>Eubacteriales</taxon>
        <taxon>Peptococcaceae</taxon>
        <taxon>Desulfofundulus</taxon>
    </lineage>
</organism>
<dbReference type="Proteomes" id="UP000441717">
    <property type="component" value="Unassembled WGS sequence"/>
</dbReference>
<gene>
    <name evidence="1" type="ORF">GFC01_11835</name>
</gene>
<dbReference type="RefSeq" id="WP_341473941.1">
    <property type="nucleotide sequence ID" value="NZ_WHYR01000033.1"/>
</dbReference>
<evidence type="ECO:0000313" key="1">
    <source>
        <dbReference type="EMBL" id="MQL52937.1"/>
    </source>
</evidence>
<dbReference type="GO" id="GO:0008967">
    <property type="term" value="F:phosphoglycolate phosphatase activity"/>
    <property type="evidence" value="ECO:0007669"/>
    <property type="project" value="TreeGrafter"/>
</dbReference>
<comment type="caution">
    <text evidence="1">The sequence shown here is derived from an EMBL/GenBank/DDBJ whole genome shotgun (WGS) entry which is preliminary data.</text>
</comment>
<dbReference type="InterPro" id="IPR050155">
    <property type="entry name" value="HAD-like_hydrolase_sf"/>
</dbReference>
<dbReference type="Pfam" id="PF13419">
    <property type="entry name" value="HAD_2"/>
    <property type="match status" value="1"/>
</dbReference>
<dbReference type="FunFam" id="3.40.50.1000:FF:000022">
    <property type="entry name" value="Phosphoglycolate phosphatase"/>
    <property type="match status" value="1"/>
</dbReference>
<dbReference type="InterPro" id="IPR023198">
    <property type="entry name" value="PGP-like_dom2"/>
</dbReference>
<keyword evidence="1" id="KW-0378">Hydrolase</keyword>
<proteinExistence type="predicted"/>
<dbReference type="SFLD" id="SFLDS00003">
    <property type="entry name" value="Haloacid_Dehalogenase"/>
    <property type="match status" value="1"/>
</dbReference>
<dbReference type="InterPro" id="IPR023214">
    <property type="entry name" value="HAD_sf"/>
</dbReference>
<evidence type="ECO:0000313" key="2">
    <source>
        <dbReference type="Proteomes" id="UP000441717"/>
    </source>
</evidence>
<dbReference type="EMBL" id="WHYR01000033">
    <property type="protein sequence ID" value="MQL52937.1"/>
    <property type="molecule type" value="Genomic_DNA"/>
</dbReference>